<dbReference type="AlphaFoldDB" id="A0A062TNA0"/>
<accession>A0A328JRW3</accession>
<organism evidence="1 2">
    <name type="scientific">Hyphomonas pacifica</name>
    <dbReference type="NCBI Taxonomy" id="1280941"/>
    <lineage>
        <taxon>Bacteria</taxon>
        <taxon>Pseudomonadati</taxon>
        <taxon>Pseudomonadota</taxon>
        <taxon>Alphaproteobacteria</taxon>
        <taxon>Hyphomonadales</taxon>
        <taxon>Hyphomonadaceae</taxon>
        <taxon>Hyphomonas</taxon>
    </lineage>
</organism>
<protein>
    <submittedName>
        <fullName evidence="1">Uncharacterized protein</fullName>
    </submittedName>
</protein>
<proteinExistence type="predicted"/>
<gene>
    <name evidence="1" type="ORF">HY3_07010</name>
</gene>
<dbReference type="OrthoDB" id="7620133at2"/>
<reference evidence="1 2" key="1">
    <citation type="submission" date="2013-04" db="EMBL/GenBank/DDBJ databases">
        <title>Hyphomonas sp. T24B3 Genome Sequencing.</title>
        <authorList>
            <person name="Lai Q."/>
            <person name="Shao Z."/>
        </authorList>
    </citation>
    <scope>NUCLEOTIDE SEQUENCE [LARGE SCALE GENOMIC DNA]</scope>
    <source>
        <strain evidence="1 2">T24B3</strain>
    </source>
</reference>
<evidence type="ECO:0000313" key="1">
    <source>
        <dbReference type="EMBL" id="RAN35841.1"/>
    </source>
</evidence>
<sequence length="106" mass="11523">MRELFDQDRAMTLGAVKQATAILAVIFLIAAVFAVLSGLGWIFKGHVFAGLTRIIGSFAVLGFMYVVVRFLGEILAASHRLNDRLSILGDDLRSQRSKVPASDTKA</sequence>
<dbReference type="Proteomes" id="UP000249123">
    <property type="component" value="Unassembled WGS sequence"/>
</dbReference>
<keyword evidence="2" id="KW-1185">Reference proteome</keyword>
<evidence type="ECO:0000313" key="2">
    <source>
        <dbReference type="Proteomes" id="UP000249123"/>
    </source>
</evidence>
<dbReference type="eggNOG" id="ENOG50304FM">
    <property type="taxonomic scope" value="Bacteria"/>
</dbReference>
<dbReference type="STRING" id="1280941.HY2_06035"/>
<accession>A0A062TNA0</accession>
<dbReference type="RefSeq" id="WP_034829298.1">
    <property type="nucleotide sequence ID" value="NZ_AWFA01000078.1"/>
</dbReference>
<dbReference type="EMBL" id="AWFB01000002">
    <property type="protein sequence ID" value="RAN35841.1"/>
    <property type="molecule type" value="Genomic_DNA"/>
</dbReference>
<name>A0A062TNA0_9PROT</name>
<comment type="caution">
    <text evidence="1">The sequence shown here is derived from an EMBL/GenBank/DDBJ whole genome shotgun (WGS) entry which is preliminary data.</text>
</comment>